<keyword evidence="11" id="KW-1185">Reference proteome</keyword>
<evidence type="ECO:0000256" key="9">
    <source>
        <dbReference type="SAM" id="Phobius"/>
    </source>
</evidence>
<accession>A0A2D3VQ45</accession>
<dbReference type="SUPFAM" id="SSF103464">
    <property type="entry name" value="Oligosaccharyltransferase subunit ost4p"/>
    <property type="match status" value="1"/>
</dbReference>
<dbReference type="OrthoDB" id="2124077at2759"/>
<dbReference type="GO" id="GO:0018279">
    <property type="term" value="P:protein N-linked glycosylation via asparagine"/>
    <property type="evidence" value="ECO:0007669"/>
    <property type="project" value="TreeGrafter"/>
</dbReference>
<comment type="subcellular location">
    <subcellularLocation>
        <location evidence="1">Endoplasmic reticulum membrane</location>
        <topology evidence="1">Single-pass type III membrane protein</topology>
    </subcellularLocation>
</comment>
<evidence type="ECO:0000256" key="1">
    <source>
        <dbReference type="ARBA" id="ARBA00004643"/>
    </source>
</evidence>
<keyword evidence="4 9" id="KW-0812">Transmembrane</keyword>
<organism evidence="10 11">
    <name type="scientific">Ramularia collo-cygni</name>
    <dbReference type="NCBI Taxonomy" id="112498"/>
    <lineage>
        <taxon>Eukaryota</taxon>
        <taxon>Fungi</taxon>
        <taxon>Dikarya</taxon>
        <taxon>Ascomycota</taxon>
        <taxon>Pezizomycotina</taxon>
        <taxon>Dothideomycetes</taxon>
        <taxon>Dothideomycetidae</taxon>
        <taxon>Mycosphaerellales</taxon>
        <taxon>Mycosphaerellaceae</taxon>
        <taxon>Ramularia</taxon>
    </lineage>
</organism>
<evidence type="ECO:0000256" key="8">
    <source>
        <dbReference type="ARBA" id="ARBA00023136"/>
    </source>
</evidence>
<dbReference type="RefSeq" id="XP_023630902.1">
    <property type="nucleotide sequence ID" value="XM_023775134.1"/>
</dbReference>
<evidence type="ECO:0000256" key="6">
    <source>
        <dbReference type="ARBA" id="ARBA00022968"/>
    </source>
</evidence>
<keyword evidence="7 9" id="KW-1133">Transmembrane helix</keyword>
<evidence type="ECO:0000256" key="4">
    <source>
        <dbReference type="ARBA" id="ARBA00022692"/>
    </source>
</evidence>
<name>A0A2D3VQ45_9PEZI</name>
<dbReference type="InterPro" id="IPR018943">
    <property type="entry name" value="Oligosaccaryltransferase"/>
</dbReference>
<keyword evidence="8 9" id="KW-0472">Membrane</keyword>
<evidence type="ECO:0000256" key="3">
    <source>
        <dbReference type="ARBA" id="ARBA00017662"/>
    </source>
</evidence>
<dbReference type="PANTHER" id="PTHR48164">
    <property type="entry name" value="DOLICHYL-DIPHOSPHOOLIGOSACCHARIDE--PROTEIN GLYCOSYLTRANSFERASE SUBUNIT 4"/>
    <property type="match status" value="1"/>
</dbReference>
<dbReference type="GeneID" id="35604955"/>
<dbReference type="InterPro" id="IPR051307">
    <property type="entry name" value="OST4"/>
</dbReference>
<keyword evidence="5" id="KW-0256">Endoplasmic reticulum</keyword>
<dbReference type="PANTHER" id="PTHR48164:SF1">
    <property type="entry name" value="DOLICHYL-DIPHOSPHOOLIGOSACCHARIDE--PROTEIN GLYCOSYLTRANSFERASE SUBUNIT 4"/>
    <property type="match status" value="1"/>
</dbReference>
<evidence type="ECO:0000256" key="7">
    <source>
        <dbReference type="ARBA" id="ARBA00022989"/>
    </source>
</evidence>
<sequence>MITDEQLYTLAVFCGSVAVLLIVLYHFLEINSDEAHAKSTTPVEEMIKPSGNKGNVVKVGDKEFVGVRAGGLGVAQ</sequence>
<dbReference type="InterPro" id="IPR036330">
    <property type="entry name" value="Ost4p_sf"/>
</dbReference>
<dbReference type="Pfam" id="PF10215">
    <property type="entry name" value="Ost4"/>
    <property type="match status" value="1"/>
</dbReference>
<reference evidence="10 11" key="1">
    <citation type="submission" date="2016-03" db="EMBL/GenBank/DDBJ databases">
        <authorList>
            <person name="Ploux O."/>
        </authorList>
    </citation>
    <scope>NUCLEOTIDE SEQUENCE [LARGE SCALE GENOMIC DNA]</scope>
    <source>
        <strain evidence="10 11">URUG2</strain>
    </source>
</reference>
<dbReference type="Proteomes" id="UP000225277">
    <property type="component" value="Unassembled WGS sequence"/>
</dbReference>
<evidence type="ECO:0000313" key="11">
    <source>
        <dbReference type="Proteomes" id="UP000225277"/>
    </source>
</evidence>
<protein>
    <recommendedName>
        <fullName evidence="3">Dolichyl-diphosphooligosaccharide--protein glycosyltransferase subunit 4</fullName>
    </recommendedName>
</protein>
<dbReference type="AlphaFoldDB" id="A0A2D3VQ45"/>
<keyword evidence="6" id="KW-0735">Signal-anchor</keyword>
<dbReference type="GO" id="GO:0008250">
    <property type="term" value="C:oligosaccharyltransferase complex"/>
    <property type="evidence" value="ECO:0007669"/>
    <property type="project" value="TreeGrafter"/>
</dbReference>
<proteinExistence type="inferred from homology"/>
<comment type="similarity">
    <text evidence="2">Belongs to the OST4 family.</text>
</comment>
<evidence type="ECO:0000256" key="5">
    <source>
        <dbReference type="ARBA" id="ARBA00022824"/>
    </source>
</evidence>
<dbReference type="EMBL" id="FJUY01000020">
    <property type="protein sequence ID" value="CZT24178.1"/>
    <property type="molecule type" value="Genomic_DNA"/>
</dbReference>
<evidence type="ECO:0000256" key="2">
    <source>
        <dbReference type="ARBA" id="ARBA00007685"/>
    </source>
</evidence>
<feature type="transmembrane region" description="Helical" evidence="9">
    <location>
        <begin position="6"/>
        <end position="28"/>
    </location>
</feature>
<gene>
    <name evidence="10" type="ORF">RCC_09895</name>
</gene>
<evidence type="ECO:0000313" key="10">
    <source>
        <dbReference type="EMBL" id="CZT24178.1"/>
    </source>
</evidence>